<keyword evidence="3" id="KW-0812">Transmembrane</keyword>
<dbReference type="GO" id="GO:0008658">
    <property type="term" value="F:penicillin binding"/>
    <property type="evidence" value="ECO:0007669"/>
    <property type="project" value="InterPro"/>
</dbReference>
<dbReference type="InterPro" id="IPR050515">
    <property type="entry name" value="Beta-lactam/transpept"/>
</dbReference>
<dbReference type="EC" id="2.4.1.129" evidence="9"/>
<dbReference type="Gene3D" id="1.10.10.1230">
    <property type="entry name" value="Penicillin-binding protein, N-terminal non-catalytic domain, head sub-domain"/>
    <property type="match status" value="1"/>
</dbReference>
<protein>
    <submittedName>
        <fullName evidence="9">Cell division protein FtsI</fullName>
        <ecNumber evidence="9">2.4.1.129</ecNumber>
    </submittedName>
</protein>
<dbReference type="GO" id="GO:0008360">
    <property type="term" value="P:regulation of cell shape"/>
    <property type="evidence" value="ECO:0007669"/>
    <property type="project" value="UniProtKB-KW"/>
</dbReference>
<evidence type="ECO:0000256" key="4">
    <source>
        <dbReference type="ARBA" id="ARBA00022960"/>
    </source>
</evidence>
<proteinExistence type="predicted"/>
<comment type="caution">
    <text evidence="9">The sequence shown here is derived from an EMBL/GenBank/DDBJ whole genome shotgun (WGS) entry which is preliminary data.</text>
</comment>
<evidence type="ECO:0000256" key="2">
    <source>
        <dbReference type="ARBA" id="ARBA00022475"/>
    </source>
</evidence>
<comment type="subcellular location">
    <subcellularLocation>
        <location evidence="1">Cell membrane</location>
        <topology evidence="1">Single-pass membrane protein</topology>
    </subcellularLocation>
</comment>
<dbReference type="Pfam" id="PF03717">
    <property type="entry name" value="PBP_dimer"/>
    <property type="match status" value="1"/>
</dbReference>
<dbReference type="PANTHER" id="PTHR30627:SF2">
    <property type="entry name" value="PEPTIDOGLYCAN D,D-TRANSPEPTIDASE MRDA"/>
    <property type="match status" value="1"/>
</dbReference>
<dbReference type="Gene3D" id="3.40.710.10">
    <property type="entry name" value="DD-peptidase/beta-lactamase superfamily"/>
    <property type="match status" value="1"/>
</dbReference>
<reference evidence="9 10" key="1">
    <citation type="submission" date="2017-11" db="EMBL/GenBank/DDBJ databases">
        <title>Draft Genome Sequence of Lactobacillus curieae NBRC 111893 isolated from Koso, a Japanese sugar-Vegetable Fermented Beverage.</title>
        <authorList>
            <person name="Chiou T.Y."/>
            <person name="Oshima K."/>
            <person name="Suda W."/>
            <person name="Hattori M."/>
            <person name="Takahashi T."/>
        </authorList>
    </citation>
    <scope>NUCLEOTIDE SEQUENCE [LARGE SCALE GENOMIC DNA]</scope>
    <source>
        <strain evidence="9 10">NBRC111893</strain>
    </source>
</reference>
<evidence type="ECO:0000256" key="1">
    <source>
        <dbReference type="ARBA" id="ARBA00004162"/>
    </source>
</evidence>
<evidence type="ECO:0000313" key="9">
    <source>
        <dbReference type="EMBL" id="GAY72875.1"/>
    </source>
</evidence>
<dbReference type="Proteomes" id="UP000286974">
    <property type="component" value="Unassembled WGS sequence"/>
</dbReference>
<keyword evidence="7" id="KW-0961">Cell wall biogenesis/degradation</keyword>
<evidence type="ECO:0000256" key="6">
    <source>
        <dbReference type="ARBA" id="ARBA00022989"/>
    </source>
</evidence>
<keyword evidence="10" id="KW-1185">Reference proteome</keyword>
<feature type="domain" description="Penicillin-binding protein dimerisation" evidence="8">
    <location>
        <begin position="30"/>
        <end position="264"/>
    </location>
</feature>
<keyword evidence="5" id="KW-0573">Peptidoglycan synthesis</keyword>
<dbReference type="STRING" id="1138822.PL11_008635"/>
<dbReference type="GO" id="GO:0009252">
    <property type="term" value="P:peptidoglycan biosynthetic process"/>
    <property type="evidence" value="ECO:0007669"/>
    <property type="project" value="UniProtKB-KW"/>
</dbReference>
<keyword evidence="6" id="KW-1133">Transmembrane helix</keyword>
<accession>A0A401FKF5</accession>
<sequence>MTQLAYLQVLQGTKFKAEVNRNDTTVVSGNVQRGMIYDSTGKVLVGNSAHQAITYTKSVNELSSDIYQTATSLGKYVKVPTDSLTDRQLADYYLANNDNLKDVLAKIPNSAQYSSDARYDKALEYVQSHNLHFTTAEKNAAEIYAKMSGAYQLSTINIKNSGVTSGEIARVGEHLSELQGINIGTSWSRNYPDGQSIQGLTGTVSTEKAGLPADEVNQLLAKGYSRNDQVGQSYLEQKYEPVLSGSKSQTQVYLNSQNKITKEVKKYGGQKGDNLQLTINANFQKKLSALVKSAEEGAGGYSTGTYAVVMNPKNGAIYGMAGVDRNPETQKSQVTI</sequence>
<dbReference type="GO" id="GO:0016757">
    <property type="term" value="F:glycosyltransferase activity"/>
    <property type="evidence" value="ECO:0007669"/>
    <property type="project" value="UniProtKB-KW"/>
</dbReference>
<evidence type="ECO:0000256" key="3">
    <source>
        <dbReference type="ARBA" id="ARBA00022692"/>
    </source>
</evidence>
<keyword evidence="9" id="KW-0328">Glycosyltransferase</keyword>
<dbReference type="SUPFAM" id="SSF56601">
    <property type="entry name" value="beta-lactamase/transpeptidase-like"/>
    <property type="match status" value="1"/>
</dbReference>
<evidence type="ECO:0000259" key="8">
    <source>
        <dbReference type="Pfam" id="PF03717"/>
    </source>
</evidence>
<keyword evidence="9" id="KW-0808">Transferase</keyword>
<dbReference type="EMBL" id="BEXA01000002">
    <property type="protein sequence ID" value="GAY72875.1"/>
    <property type="molecule type" value="Genomic_DNA"/>
</dbReference>
<evidence type="ECO:0000313" key="10">
    <source>
        <dbReference type="Proteomes" id="UP000286974"/>
    </source>
</evidence>
<keyword evidence="9" id="KW-0132">Cell division</keyword>
<keyword evidence="4" id="KW-0133">Cell shape</keyword>
<gene>
    <name evidence="9" type="ORF">NBRC111893_1021</name>
</gene>
<dbReference type="SUPFAM" id="SSF56519">
    <property type="entry name" value="Penicillin binding protein dimerisation domain"/>
    <property type="match status" value="1"/>
</dbReference>
<dbReference type="GO" id="GO:0005886">
    <property type="term" value="C:plasma membrane"/>
    <property type="evidence" value="ECO:0007669"/>
    <property type="project" value="UniProtKB-SubCell"/>
</dbReference>
<keyword evidence="2" id="KW-1003">Cell membrane</keyword>
<dbReference type="InterPro" id="IPR005311">
    <property type="entry name" value="PBP_dimer"/>
</dbReference>
<keyword evidence="9" id="KW-0131">Cell cycle</keyword>
<dbReference type="PANTHER" id="PTHR30627">
    <property type="entry name" value="PEPTIDOGLYCAN D,D-TRANSPEPTIDASE"/>
    <property type="match status" value="1"/>
</dbReference>
<dbReference type="GO" id="GO:0071972">
    <property type="term" value="F:peptidoglycan L,D-transpeptidase activity"/>
    <property type="evidence" value="ECO:0007669"/>
    <property type="project" value="TreeGrafter"/>
</dbReference>
<evidence type="ECO:0000256" key="7">
    <source>
        <dbReference type="ARBA" id="ARBA00023316"/>
    </source>
</evidence>
<organism evidence="9 10">
    <name type="scientific">Lentilactobacillus kosonis</name>
    <dbReference type="NCBI Taxonomy" id="2810561"/>
    <lineage>
        <taxon>Bacteria</taxon>
        <taxon>Bacillati</taxon>
        <taxon>Bacillota</taxon>
        <taxon>Bacilli</taxon>
        <taxon>Lactobacillales</taxon>
        <taxon>Lactobacillaceae</taxon>
        <taxon>Lentilactobacillus</taxon>
    </lineage>
</organism>
<evidence type="ECO:0000256" key="5">
    <source>
        <dbReference type="ARBA" id="ARBA00022984"/>
    </source>
</evidence>
<dbReference type="Gene3D" id="3.90.1310.10">
    <property type="entry name" value="Penicillin-binding protein 2a (Domain 2)"/>
    <property type="match status" value="1"/>
</dbReference>
<name>A0A401FKF5_9LACO</name>
<dbReference type="InterPro" id="IPR036138">
    <property type="entry name" value="PBP_dimer_sf"/>
</dbReference>
<dbReference type="GO" id="GO:0071555">
    <property type="term" value="P:cell wall organization"/>
    <property type="evidence" value="ECO:0007669"/>
    <property type="project" value="UniProtKB-KW"/>
</dbReference>
<dbReference type="InterPro" id="IPR012338">
    <property type="entry name" value="Beta-lactam/transpept-like"/>
</dbReference>
<dbReference type="AlphaFoldDB" id="A0A401FKF5"/>
<dbReference type="GO" id="GO:0051301">
    <property type="term" value="P:cell division"/>
    <property type="evidence" value="ECO:0007669"/>
    <property type="project" value="UniProtKB-KW"/>
</dbReference>
<keyword evidence="6" id="KW-0472">Membrane</keyword>